<comment type="subunit">
    <text evidence="9">The complex comprises the extracytoplasmic solute receptor protein and the two transmembrane proteins.</text>
</comment>
<comment type="function">
    <text evidence="9">Part of the tripartite ATP-independent periplasmic (TRAP) transport system.</text>
</comment>
<evidence type="ECO:0000256" key="8">
    <source>
        <dbReference type="ARBA" id="ARBA00038436"/>
    </source>
</evidence>
<evidence type="ECO:0000256" key="2">
    <source>
        <dbReference type="ARBA" id="ARBA00022448"/>
    </source>
</evidence>
<keyword evidence="6 9" id="KW-1133">Transmembrane helix</keyword>
<feature type="transmembrane region" description="Helical" evidence="9">
    <location>
        <begin position="53"/>
        <end position="71"/>
    </location>
</feature>
<evidence type="ECO:0000256" key="10">
    <source>
        <dbReference type="SAM" id="MobiDB-lite"/>
    </source>
</evidence>
<keyword evidence="13" id="KW-1185">Reference proteome</keyword>
<proteinExistence type="inferred from homology"/>
<dbReference type="Pfam" id="PF04290">
    <property type="entry name" value="DctQ"/>
    <property type="match status" value="1"/>
</dbReference>
<feature type="transmembrane region" description="Helical" evidence="9">
    <location>
        <begin position="134"/>
        <end position="154"/>
    </location>
</feature>
<evidence type="ECO:0000256" key="1">
    <source>
        <dbReference type="ARBA" id="ARBA00004429"/>
    </source>
</evidence>
<gene>
    <name evidence="12" type="ORF">GTW51_03940</name>
</gene>
<evidence type="ECO:0000313" key="12">
    <source>
        <dbReference type="EMBL" id="NDV85849.1"/>
    </source>
</evidence>
<sequence>MSALMAFSRGIDRVTTFVGRGVSWLVLLVVLVSAGNAIIRKAFDISSNAWLELQWYLFGAIFMLAAAWTLLKNEHIRVDIVSNAVSKRTRDWIDLLGHIFMLLPFTILMLWLLYPYVLQSFMRGETSPNAGGLILWPAKSLLLAGFALLFLQAISELIKRVGVMFFGIEDTTPMGSAHAEVTEMVALAPDRPEGGAEPPVNPPPSNQPRDGGPGVIR</sequence>
<keyword evidence="3" id="KW-1003">Cell membrane</keyword>
<dbReference type="RefSeq" id="WP_163042539.1">
    <property type="nucleotide sequence ID" value="NZ_JAAAMJ010000001.1"/>
</dbReference>
<reference evidence="12 13" key="1">
    <citation type="submission" date="2020-01" db="EMBL/GenBank/DDBJ databases">
        <title>Genomes of bacteria type strains.</title>
        <authorList>
            <person name="Chen J."/>
            <person name="Zhu S."/>
            <person name="Chen J."/>
        </authorList>
    </citation>
    <scope>NUCLEOTIDE SEQUENCE [LARGE SCALE GENOMIC DNA]</scope>
    <source>
        <strain evidence="12 13">KCTC 52919</strain>
    </source>
</reference>
<evidence type="ECO:0000256" key="7">
    <source>
        <dbReference type="ARBA" id="ARBA00023136"/>
    </source>
</evidence>
<keyword evidence="5 9" id="KW-0812">Transmembrane</keyword>
<dbReference type="PANTHER" id="PTHR35011:SF4">
    <property type="entry name" value="SLL1102 PROTEIN"/>
    <property type="match status" value="1"/>
</dbReference>
<protein>
    <recommendedName>
        <fullName evidence="9">TRAP transporter small permease protein</fullName>
    </recommendedName>
</protein>
<comment type="caution">
    <text evidence="12">The sequence shown here is derived from an EMBL/GenBank/DDBJ whole genome shotgun (WGS) entry which is preliminary data.</text>
</comment>
<evidence type="ECO:0000259" key="11">
    <source>
        <dbReference type="Pfam" id="PF04290"/>
    </source>
</evidence>
<dbReference type="GO" id="GO:0022857">
    <property type="term" value="F:transmembrane transporter activity"/>
    <property type="evidence" value="ECO:0007669"/>
    <property type="project" value="UniProtKB-UniRule"/>
</dbReference>
<dbReference type="PANTHER" id="PTHR35011">
    <property type="entry name" value="2,3-DIKETO-L-GULONATE TRAP TRANSPORTER SMALL PERMEASE PROTEIN YIAM"/>
    <property type="match status" value="1"/>
</dbReference>
<comment type="subcellular location">
    <subcellularLocation>
        <location evidence="1 9">Cell inner membrane</location>
        <topology evidence="1 9">Multi-pass membrane protein</topology>
    </subcellularLocation>
</comment>
<feature type="transmembrane region" description="Helical" evidence="9">
    <location>
        <begin position="92"/>
        <end position="114"/>
    </location>
</feature>
<evidence type="ECO:0000256" key="5">
    <source>
        <dbReference type="ARBA" id="ARBA00022692"/>
    </source>
</evidence>
<name>A0A6L9MDF2_9HYPH</name>
<comment type="similarity">
    <text evidence="8 9">Belongs to the TRAP transporter small permease family.</text>
</comment>
<evidence type="ECO:0000256" key="4">
    <source>
        <dbReference type="ARBA" id="ARBA00022519"/>
    </source>
</evidence>
<evidence type="ECO:0000256" key="9">
    <source>
        <dbReference type="RuleBase" id="RU369079"/>
    </source>
</evidence>
<keyword evidence="4 9" id="KW-0997">Cell inner membrane</keyword>
<evidence type="ECO:0000256" key="6">
    <source>
        <dbReference type="ARBA" id="ARBA00022989"/>
    </source>
</evidence>
<organism evidence="12 13">
    <name type="scientific">Aurantimonas aggregata</name>
    <dbReference type="NCBI Taxonomy" id="2047720"/>
    <lineage>
        <taxon>Bacteria</taxon>
        <taxon>Pseudomonadati</taxon>
        <taxon>Pseudomonadota</taxon>
        <taxon>Alphaproteobacteria</taxon>
        <taxon>Hyphomicrobiales</taxon>
        <taxon>Aurantimonadaceae</taxon>
        <taxon>Aurantimonas</taxon>
    </lineage>
</organism>
<evidence type="ECO:0000256" key="3">
    <source>
        <dbReference type="ARBA" id="ARBA00022475"/>
    </source>
</evidence>
<keyword evidence="7 9" id="KW-0472">Membrane</keyword>
<comment type="caution">
    <text evidence="9">Lacks conserved residue(s) required for the propagation of feature annotation.</text>
</comment>
<dbReference type="EMBL" id="JAAAMJ010000001">
    <property type="protein sequence ID" value="NDV85849.1"/>
    <property type="molecule type" value="Genomic_DNA"/>
</dbReference>
<accession>A0A6L9MDF2</accession>
<keyword evidence="2 9" id="KW-0813">Transport</keyword>
<dbReference type="Proteomes" id="UP000476332">
    <property type="component" value="Unassembled WGS sequence"/>
</dbReference>
<feature type="domain" description="Tripartite ATP-independent periplasmic transporters DctQ component" evidence="11">
    <location>
        <begin position="30"/>
        <end position="160"/>
    </location>
</feature>
<feature type="region of interest" description="Disordered" evidence="10">
    <location>
        <begin position="187"/>
        <end position="217"/>
    </location>
</feature>
<evidence type="ECO:0000313" key="13">
    <source>
        <dbReference type="Proteomes" id="UP000476332"/>
    </source>
</evidence>
<dbReference type="InterPro" id="IPR007387">
    <property type="entry name" value="TRAP_DctQ"/>
</dbReference>
<dbReference type="InterPro" id="IPR055348">
    <property type="entry name" value="DctQ"/>
</dbReference>
<dbReference type="AlphaFoldDB" id="A0A6L9MDF2"/>
<dbReference type="GO" id="GO:0005886">
    <property type="term" value="C:plasma membrane"/>
    <property type="evidence" value="ECO:0007669"/>
    <property type="project" value="UniProtKB-SubCell"/>
</dbReference>